<accession>A0A8X6UXK2</accession>
<sequence>MQREDYQLVTNPSGEILCSHMQFLLDEVIALDSAYDYIIESYEIIKLSYHEALESEHLIPDNTTTLDKRATFRDMPLLFAKCKKLVRSMRFALSRSLIYADHFRELRFEFSHRTIHLNDVDFRIAENFSSSVWLLYEVMNALYITSSRLLGNILDVQKEIVANGHREI</sequence>
<dbReference type="EMBL" id="BMAW01040703">
    <property type="protein sequence ID" value="GFU60704.1"/>
    <property type="molecule type" value="Genomic_DNA"/>
</dbReference>
<keyword evidence="2" id="KW-1185">Reference proteome</keyword>
<organism evidence="1 2">
    <name type="scientific">Nephila pilipes</name>
    <name type="common">Giant wood spider</name>
    <name type="synonym">Nephila maculata</name>
    <dbReference type="NCBI Taxonomy" id="299642"/>
    <lineage>
        <taxon>Eukaryota</taxon>
        <taxon>Metazoa</taxon>
        <taxon>Ecdysozoa</taxon>
        <taxon>Arthropoda</taxon>
        <taxon>Chelicerata</taxon>
        <taxon>Arachnida</taxon>
        <taxon>Araneae</taxon>
        <taxon>Araneomorphae</taxon>
        <taxon>Entelegynae</taxon>
        <taxon>Araneoidea</taxon>
        <taxon>Nephilidae</taxon>
        <taxon>Nephila</taxon>
    </lineage>
</organism>
<name>A0A8X6UXK2_NEPPI</name>
<dbReference type="AlphaFoldDB" id="A0A8X6UXK2"/>
<protein>
    <submittedName>
        <fullName evidence="1">Uncharacterized protein</fullName>
    </submittedName>
</protein>
<comment type="caution">
    <text evidence="1">The sequence shown here is derived from an EMBL/GenBank/DDBJ whole genome shotgun (WGS) entry which is preliminary data.</text>
</comment>
<evidence type="ECO:0000313" key="1">
    <source>
        <dbReference type="EMBL" id="GFU60704.1"/>
    </source>
</evidence>
<reference evidence="1" key="1">
    <citation type="submission" date="2020-08" db="EMBL/GenBank/DDBJ databases">
        <title>Multicomponent nature underlies the extraordinary mechanical properties of spider dragline silk.</title>
        <authorList>
            <person name="Kono N."/>
            <person name="Nakamura H."/>
            <person name="Mori M."/>
            <person name="Yoshida Y."/>
            <person name="Ohtoshi R."/>
            <person name="Malay A.D."/>
            <person name="Moran D.A.P."/>
            <person name="Tomita M."/>
            <person name="Numata K."/>
            <person name="Arakawa K."/>
        </authorList>
    </citation>
    <scope>NUCLEOTIDE SEQUENCE</scope>
</reference>
<proteinExistence type="predicted"/>
<evidence type="ECO:0000313" key="2">
    <source>
        <dbReference type="Proteomes" id="UP000887013"/>
    </source>
</evidence>
<gene>
    <name evidence="1" type="ORF">NPIL_33781</name>
</gene>
<dbReference type="Proteomes" id="UP000887013">
    <property type="component" value="Unassembled WGS sequence"/>
</dbReference>